<proteinExistence type="inferred from homology"/>
<dbReference type="InterPro" id="IPR019540">
    <property type="entry name" value="PtdIno-glycan_biosynth_class_S"/>
</dbReference>
<dbReference type="HOGENOM" id="CLU_010026_3_1_1"/>
<dbReference type="OrthoDB" id="28748at2759"/>
<evidence type="ECO:0000256" key="4">
    <source>
        <dbReference type="ARBA" id="ARBA00022502"/>
    </source>
</evidence>
<feature type="transmembrane region" description="Helical" evidence="10">
    <location>
        <begin position="471"/>
        <end position="490"/>
    </location>
</feature>
<dbReference type="VEuPathDB" id="FungiDB:SJAG_05278"/>
<dbReference type="UniPathway" id="UPA00196"/>
<comment type="similarity">
    <text evidence="3">Belongs to the PIGS family.</text>
</comment>
<evidence type="ECO:0000313" key="13">
    <source>
        <dbReference type="Proteomes" id="UP000001744"/>
    </source>
</evidence>
<comment type="subcellular location">
    <subcellularLocation>
        <location evidence="1">Endoplasmic reticulum membrane</location>
        <topology evidence="1">Multi-pass membrane protein</topology>
    </subcellularLocation>
</comment>
<evidence type="ECO:0000256" key="5">
    <source>
        <dbReference type="ARBA" id="ARBA00022692"/>
    </source>
</evidence>
<reference evidence="11 13" key="1">
    <citation type="journal article" date="2011" name="Science">
        <title>Comparative functional genomics of the fission yeasts.</title>
        <authorList>
            <person name="Rhind N."/>
            <person name="Chen Z."/>
            <person name="Yassour M."/>
            <person name="Thompson D.A."/>
            <person name="Haas B.J."/>
            <person name="Habib N."/>
            <person name="Wapinski I."/>
            <person name="Roy S."/>
            <person name="Lin M.F."/>
            <person name="Heiman D.I."/>
            <person name="Young S.K."/>
            <person name="Furuya K."/>
            <person name="Guo Y."/>
            <person name="Pidoux A."/>
            <person name="Chen H.M."/>
            <person name="Robbertse B."/>
            <person name="Goldberg J.M."/>
            <person name="Aoki K."/>
            <person name="Bayne E.H."/>
            <person name="Berlin A.M."/>
            <person name="Desjardins C.A."/>
            <person name="Dobbs E."/>
            <person name="Dukaj L."/>
            <person name="Fan L."/>
            <person name="FitzGerald M.G."/>
            <person name="French C."/>
            <person name="Gujja S."/>
            <person name="Hansen K."/>
            <person name="Keifenheim D."/>
            <person name="Levin J.Z."/>
            <person name="Mosher R.A."/>
            <person name="Mueller C.A."/>
            <person name="Pfiffner J."/>
            <person name="Priest M."/>
            <person name="Russ C."/>
            <person name="Smialowska A."/>
            <person name="Swoboda P."/>
            <person name="Sykes S.M."/>
            <person name="Vaughn M."/>
            <person name="Vengrova S."/>
            <person name="Yoder R."/>
            <person name="Zeng Q."/>
            <person name="Allshire R."/>
            <person name="Baulcombe D."/>
            <person name="Birren B.W."/>
            <person name="Brown W."/>
            <person name="Ekwall K."/>
            <person name="Kellis M."/>
            <person name="Leatherwood J."/>
            <person name="Levin H."/>
            <person name="Margalit H."/>
            <person name="Martienssen R."/>
            <person name="Nieduszynski C.A."/>
            <person name="Spatafora J.W."/>
            <person name="Friedman N."/>
            <person name="Dalgaard J.Z."/>
            <person name="Baumann P."/>
            <person name="Niki H."/>
            <person name="Regev A."/>
            <person name="Nusbaum C."/>
        </authorList>
    </citation>
    <scope>NUCLEOTIDE SEQUENCE [LARGE SCALE GENOMIC DNA]</scope>
    <source>
        <strain evidence="13">yFS275 / FY16936</strain>
    </source>
</reference>
<dbReference type="GO" id="GO:0042765">
    <property type="term" value="C:GPI-anchor transamidase complex"/>
    <property type="evidence" value="ECO:0000318"/>
    <property type="project" value="GO_Central"/>
</dbReference>
<protein>
    <submittedName>
        <fullName evidence="11">Pig-S</fullName>
    </submittedName>
</protein>
<name>B6K170_SCHJY</name>
<dbReference type="RefSeq" id="XP_002173984.2">
    <property type="nucleotide sequence ID" value="XM_002173948.2"/>
</dbReference>
<dbReference type="STRING" id="402676.B6K170"/>
<keyword evidence="6" id="KW-0256">Endoplasmic reticulum</keyword>
<dbReference type="GeneID" id="7049455"/>
<evidence type="ECO:0000256" key="2">
    <source>
        <dbReference type="ARBA" id="ARBA00004687"/>
    </source>
</evidence>
<keyword evidence="7 10" id="KW-1133">Transmembrane helix</keyword>
<evidence type="ECO:0000256" key="7">
    <source>
        <dbReference type="ARBA" id="ARBA00022989"/>
    </source>
</evidence>
<gene>
    <name evidence="12" type="primary">gpi17</name>
    <name evidence="11" type="ORF">SJAG_05278</name>
</gene>
<dbReference type="AlphaFoldDB" id="B6K170"/>
<evidence type="ECO:0000256" key="6">
    <source>
        <dbReference type="ARBA" id="ARBA00022824"/>
    </source>
</evidence>
<sequence length="512" mass="59335">MNEKKQNISRNTFLYPSLKDLRQRRWVTLSFWIVIILGIPVWLKLAYPARYTLPLEAMSNIIQDTLSNLKMTSNVKLLHVPDQAMVVEKIQSIWNEEPMSSIYSVRIVNESVDADYFVDLANETSATHWEGRTLRLHWKKNDDTLEAANEVVNKLWDIFGSEMQEYDYRLSVLKHELSPNLPMLNEDKRVVPYSPRYHILLSLLVGEQYDHLITWPLKEAFQKHFAPVLQQLSPVAKFHVESQIQFSVDDAPVRIEPDGTKRIAFDDLPRIVNNFGKFLPPSTNADEPTIHFAIYIPSFPLQPLQLEDQTRQPIPSNSMLLPQWGSIYTVNIANSSVSALEPEQLELSFHIFARDLLLLLGASHVQSWKLNAFLLDRLMRQRIVESSMKTAESLSGLARLIRFIPNMAIPKEVQALALKTIQLLEKSREALHYNNLKLVLKYTNDAFSTSQKTLFHPSMVTMMYFPDEYKFGVYAPFFGPLLLPMIVSLLRDIRYYLKIRFKKQTHSTDESR</sequence>
<evidence type="ECO:0000313" key="11">
    <source>
        <dbReference type="EMBL" id="EEB07691.2"/>
    </source>
</evidence>
<comment type="pathway">
    <text evidence="2">Glycolipid biosynthesis; glycosylphosphatidylinositol-anchor biosynthesis.</text>
</comment>
<keyword evidence="9" id="KW-0325">Glycoprotein</keyword>
<dbReference type="Pfam" id="PF10510">
    <property type="entry name" value="PIG-S"/>
    <property type="match status" value="1"/>
</dbReference>
<dbReference type="PANTHER" id="PTHR21072">
    <property type="entry name" value="GPI TRANSAMIDASE COMPONENT PIG-S"/>
    <property type="match status" value="1"/>
</dbReference>
<dbReference type="GO" id="GO:0006506">
    <property type="term" value="P:GPI anchor biosynthetic process"/>
    <property type="evidence" value="ECO:0007669"/>
    <property type="project" value="UniProtKB-UniPathway"/>
</dbReference>
<dbReference type="Proteomes" id="UP000001744">
    <property type="component" value="Unassembled WGS sequence"/>
</dbReference>
<keyword evidence="8 10" id="KW-0472">Membrane</keyword>
<evidence type="ECO:0000256" key="1">
    <source>
        <dbReference type="ARBA" id="ARBA00004477"/>
    </source>
</evidence>
<evidence type="ECO:0000256" key="10">
    <source>
        <dbReference type="SAM" id="Phobius"/>
    </source>
</evidence>
<feature type="transmembrane region" description="Helical" evidence="10">
    <location>
        <begin position="26"/>
        <end position="43"/>
    </location>
</feature>
<accession>B6K170</accession>
<keyword evidence="4" id="KW-0337">GPI-anchor biosynthesis</keyword>
<evidence type="ECO:0000256" key="8">
    <source>
        <dbReference type="ARBA" id="ARBA00023136"/>
    </source>
</evidence>
<dbReference type="eggNOG" id="KOG2459">
    <property type="taxonomic scope" value="Eukaryota"/>
</dbReference>
<evidence type="ECO:0000256" key="3">
    <source>
        <dbReference type="ARBA" id="ARBA00005316"/>
    </source>
</evidence>
<dbReference type="EMBL" id="KE651166">
    <property type="protein sequence ID" value="EEB07691.2"/>
    <property type="molecule type" value="Genomic_DNA"/>
</dbReference>
<evidence type="ECO:0000256" key="9">
    <source>
        <dbReference type="ARBA" id="ARBA00023180"/>
    </source>
</evidence>
<keyword evidence="5 10" id="KW-0812">Transmembrane</keyword>
<dbReference type="PANTHER" id="PTHR21072:SF13">
    <property type="entry name" value="GPI TRANSAMIDASE COMPONENT PIG-S"/>
    <property type="match status" value="1"/>
</dbReference>
<dbReference type="OMA" id="AEHKYAV"/>
<dbReference type="JaponicusDB" id="SJAG_05278">
    <property type="gene designation" value="gpi17"/>
</dbReference>
<evidence type="ECO:0000313" key="12">
    <source>
        <dbReference type="JaponicusDB" id="SJAG_05278"/>
    </source>
</evidence>
<keyword evidence="13" id="KW-1185">Reference proteome</keyword>
<dbReference type="GO" id="GO:0016255">
    <property type="term" value="P:attachment of GPI anchor to protein"/>
    <property type="evidence" value="ECO:0000318"/>
    <property type="project" value="GO_Central"/>
</dbReference>
<organism evidence="11 13">
    <name type="scientific">Schizosaccharomyces japonicus (strain yFS275 / FY16936)</name>
    <name type="common">Fission yeast</name>
    <dbReference type="NCBI Taxonomy" id="402676"/>
    <lineage>
        <taxon>Eukaryota</taxon>
        <taxon>Fungi</taxon>
        <taxon>Dikarya</taxon>
        <taxon>Ascomycota</taxon>
        <taxon>Taphrinomycotina</taxon>
        <taxon>Schizosaccharomycetes</taxon>
        <taxon>Schizosaccharomycetales</taxon>
        <taxon>Schizosaccharomycetaceae</taxon>
        <taxon>Schizosaccharomyces</taxon>
    </lineage>
</organism>